<dbReference type="CDD" id="cd08977">
    <property type="entry name" value="SusD"/>
    <property type="match status" value="1"/>
</dbReference>
<name>A0A7K3WQ29_9FLAO</name>
<feature type="domain" description="SusD-like N-terminal" evidence="8">
    <location>
        <begin position="46"/>
        <end position="225"/>
    </location>
</feature>
<dbReference type="Pfam" id="PF14322">
    <property type="entry name" value="SusD-like_3"/>
    <property type="match status" value="1"/>
</dbReference>
<dbReference type="Proteomes" id="UP000486602">
    <property type="component" value="Unassembled WGS sequence"/>
</dbReference>
<gene>
    <name evidence="9" type="ORF">G3O08_09615</name>
</gene>
<dbReference type="RefSeq" id="WP_163285153.1">
    <property type="nucleotide sequence ID" value="NZ_JAAGVY010000015.1"/>
</dbReference>
<dbReference type="EMBL" id="JAAGVY010000015">
    <property type="protein sequence ID" value="NEN23757.1"/>
    <property type="molecule type" value="Genomic_DNA"/>
</dbReference>
<dbReference type="InterPro" id="IPR011990">
    <property type="entry name" value="TPR-like_helical_dom_sf"/>
</dbReference>
<comment type="caution">
    <text evidence="9">The sequence shown here is derived from an EMBL/GenBank/DDBJ whole genome shotgun (WGS) entry which is preliminary data.</text>
</comment>
<evidence type="ECO:0000259" key="8">
    <source>
        <dbReference type="Pfam" id="PF14322"/>
    </source>
</evidence>
<evidence type="ECO:0000256" key="1">
    <source>
        <dbReference type="ARBA" id="ARBA00004442"/>
    </source>
</evidence>
<evidence type="ECO:0000256" key="3">
    <source>
        <dbReference type="ARBA" id="ARBA00022729"/>
    </source>
</evidence>
<dbReference type="Gene3D" id="1.25.40.390">
    <property type="match status" value="1"/>
</dbReference>
<evidence type="ECO:0000256" key="2">
    <source>
        <dbReference type="ARBA" id="ARBA00006275"/>
    </source>
</evidence>
<keyword evidence="3 6" id="KW-0732">Signal</keyword>
<keyword evidence="5" id="KW-0998">Cell outer membrane</keyword>
<evidence type="ECO:0000313" key="10">
    <source>
        <dbReference type="Proteomes" id="UP000486602"/>
    </source>
</evidence>
<feature type="signal peptide" evidence="6">
    <location>
        <begin position="1"/>
        <end position="26"/>
    </location>
</feature>
<organism evidence="9 10">
    <name type="scientific">Cryomorpha ignava</name>
    <dbReference type="NCBI Taxonomy" id="101383"/>
    <lineage>
        <taxon>Bacteria</taxon>
        <taxon>Pseudomonadati</taxon>
        <taxon>Bacteroidota</taxon>
        <taxon>Flavobacteriia</taxon>
        <taxon>Flavobacteriales</taxon>
        <taxon>Cryomorphaceae</taxon>
        <taxon>Cryomorpha</taxon>
    </lineage>
</organism>
<dbReference type="AlphaFoldDB" id="A0A7K3WQ29"/>
<keyword evidence="4" id="KW-0472">Membrane</keyword>
<sequence length="469" mass="52237">MKIRNTTRKVLIVFGASSLLLFSACSDLLEQKPSTTGSNILLATSLETGSDLREYLVSAYDVLANTYNGTYQNLPTLMTDNLVRPLNQDNYVSIWLRRSTIFNSSVGDGFKQHYIAILRANTVLENLDNVTELSPADRTKYEAEAHFIRALCHFDAVRGWAQPYGFTASNSHPGIAIRTSTEIVNAPRSSVAEVYSFVLSEIAAAKAGLPDANDVYATRWSAIALEAEVRFQQHEYDLSYQLSNQLLTEGPAIFDGEVNKYQFPQASPESYFYIYSATRDDGVNVDSRNAGFRDNYFNGGNPRMLLPQDLYTTFKQYGDSTARGVLYGSNDQDGNITYFTRMFDAQFFNIPVFTYTQMLLIRAESAAEINGDIATAIADINAIRERAYGSNVGNLLATASANEVKEAARLERRLEFPFNGQRFHDLKRMGSQGENIIVRDAPWDCNGMVLQFPAVEATDFFPLNPTGGC</sequence>
<dbReference type="PROSITE" id="PS51257">
    <property type="entry name" value="PROKAR_LIPOPROTEIN"/>
    <property type="match status" value="1"/>
</dbReference>
<accession>A0A7K3WQ29</accession>
<dbReference type="InterPro" id="IPR033985">
    <property type="entry name" value="SusD-like_N"/>
</dbReference>
<evidence type="ECO:0000256" key="5">
    <source>
        <dbReference type="ARBA" id="ARBA00023237"/>
    </source>
</evidence>
<keyword evidence="10" id="KW-1185">Reference proteome</keyword>
<dbReference type="GO" id="GO:0009279">
    <property type="term" value="C:cell outer membrane"/>
    <property type="evidence" value="ECO:0007669"/>
    <property type="project" value="UniProtKB-SubCell"/>
</dbReference>
<proteinExistence type="inferred from homology"/>
<dbReference type="SUPFAM" id="SSF48452">
    <property type="entry name" value="TPR-like"/>
    <property type="match status" value="1"/>
</dbReference>
<comment type="similarity">
    <text evidence="2">Belongs to the SusD family.</text>
</comment>
<reference evidence="9 10" key="1">
    <citation type="submission" date="2020-02" db="EMBL/GenBank/DDBJ databases">
        <title>Out from the shadows clarifying the taxonomy of the family Cryomorphaceae and related taxa by utilizing the GTDB taxonomic framework.</title>
        <authorList>
            <person name="Bowman J.P."/>
        </authorList>
    </citation>
    <scope>NUCLEOTIDE SEQUENCE [LARGE SCALE GENOMIC DNA]</scope>
    <source>
        <strain evidence="9 10">QSSC 1-22</strain>
    </source>
</reference>
<comment type="subcellular location">
    <subcellularLocation>
        <location evidence="1">Cell outer membrane</location>
    </subcellularLocation>
</comment>
<dbReference type="InterPro" id="IPR012944">
    <property type="entry name" value="SusD_RagB_dom"/>
</dbReference>
<feature type="domain" description="RagB/SusD" evidence="7">
    <location>
        <begin position="349"/>
        <end position="431"/>
    </location>
</feature>
<protein>
    <submittedName>
        <fullName evidence="9">RagB/SusD family nutrient uptake outer membrane protein</fullName>
    </submittedName>
</protein>
<dbReference type="Pfam" id="PF07980">
    <property type="entry name" value="SusD_RagB"/>
    <property type="match status" value="1"/>
</dbReference>
<evidence type="ECO:0000313" key="9">
    <source>
        <dbReference type="EMBL" id="NEN23757.1"/>
    </source>
</evidence>
<evidence type="ECO:0000256" key="4">
    <source>
        <dbReference type="ARBA" id="ARBA00023136"/>
    </source>
</evidence>
<evidence type="ECO:0000259" key="7">
    <source>
        <dbReference type="Pfam" id="PF07980"/>
    </source>
</evidence>
<feature type="chain" id="PRO_5029769732" evidence="6">
    <location>
        <begin position="27"/>
        <end position="469"/>
    </location>
</feature>
<evidence type="ECO:0000256" key="6">
    <source>
        <dbReference type="SAM" id="SignalP"/>
    </source>
</evidence>